<evidence type="ECO:0000313" key="4">
    <source>
        <dbReference type="Proteomes" id="UP001566132"/>
    </source>
</evidence>
<sequence>MEKESAEELVEISLNYKGLDLTFIVPLVEAEILLNDDEAAANYVEKMLKRDDVQESKKTQLNLLNSVEGTQLFLSLRKEHNEKFNDKKTLKTTLWQKIALELNNKGYDIPKGREGGEKCRQKFANLQRSYMNFVQNMKKTGSGKRDPPPFFNELQEILGDKDKVNPPYLEDSLSEPTIESESSSSSCEIPINSRQKEIRNRFSSTITSLRPTPNSNKILELLKNQHEEIQKDKRQYMNLLQTAINTQNEQRERFLNLFERNLKKRRHSSSSSE</sequence>
<dbReference type="Proteomes" id="UP001566132">
    <property type="component" value="Unassembled WGS sequence"/>
</dbReference>
<accession>A0ABD1EIT9</accession>
<dbReference type="Gene3D" id="1.10.10.60">
    <property type="entry name" value="Homeodomain-like"/>
    <property type="match status" value="1"/>
</dbReference>
<reference evidence="3 4" key="1">
    <citation type="submission" date="2024-05" db="EMBL/GenBank/DDBJ databases">
        <title>Genetic variation in Jamaican populations of the coffee berry borer (Hypothenemus hampei).</title>
        <authorList>
            <person name="Errbii M."/>
            <person name="Myrie A."/>
        </authorList>
    </citation>
    <scope>NUCLEOTIDE SEQUENCE [LARGE SCALE GENOMIC DNA]</scope>
    <source>
        <strain evidence="3">JA-Hopewell-2020-01-JO</strain>
        <tissue evidence="3">Whole body</tissue>
    </source>
</reference>
<evidence type="ECO:0000256" key="1">
    <source>
        <dbReference type="SAM" id="MobiDB-lite"/>
    </source>
</evidence>
<feature type="region of interest" description="Disordered" evidence="1">
    <location>
        <begin position="162"/>
        <end position="194"/>
    </location>
</feature>
<comment type="caution">
    <text evidence="3">The sequence shown here is derived from an EMBL/GenBank/DDBJ whole genome shotgun (WGS) entry which is preliminary data.</text>
</comment>
<dbReference type="Pfam" id="PF13837">
    <property type="entry name" value="Myb_DNA-bind_4"/>
    <property type="match status" value="1"/>
</dbReference>
<dbReference type="InterPro" id="IPR044822">
    <property type="entry name" value="Myb_DNA-bind_4"/>
</dbReference>
<keyword evidence="4" id="KW-1185">Reference proteome</keyword>
<evidence type="ECO:0000313" key="3">
    <source>
        <dbReference type="EMBL" id="KAL1493853.1"/>
    </source>
</evidence>
<protein>
    <recommendedName>
        <fullName evidence="2">Myb/SANT-like DNA-binding domain-containing protein</fullName>
    </recommendedName>
</protein>
<organism evidence="3 4">
    <name type="scientific">Hypothenemus hampei</name>
    <name type="common">Coffee berry borer</name>
    <dbReference type="NCBI Taxonomy" id="57062"/>
    <lineage>
        <taxon>Eukaryota</taxon>
        <taxon>Metazoa</taxon>
        <taxon>Ecdysozoa</taxon>
        <taxon>Arthropoda</taxon>
        <taxon>Hexapoda</taxon>
        <taxon>Insecta</taxon>
        <taxon>Pterygota</taxon>
        <taxon>Neoptera</taxon>
        <taxon>Endopterygota</taxon>
        <taxon>Coleoptera</taxon>
        <taxon>Polyphaga</taxon>
        <taxon>Cucujiformia</taxon>
        <taxon>Curculionidae</taxon>
        <taxon>Scolytinae</taxon>
        <taxon>Hypothenemus</taxon>
    </lineage>
</organism>
<dbReference type="AlphaFoldDB" id="A0ABD1EIT9"/>
<proteinExistence type="predicted"/>
<feature type="compositionally biased region" description="Low complexity" evidence="1">
    <location>
        <begin position="174"/>
        <end position="193"/>
    </location>
</feature>
<dbReference type="EMBL" id="JBDJPC010000007">
    <property type="protein sequence ID" value="KAL1493853.1"/>
    <property type="molecule type" value="Genomic_DNA"/>
</dbReference>
<gene>
    <name evidence="3" type="ORF">ABEB36_009539</name>
</gene>
<feature type="domain" description="Myb/SANT-like DNA-binding" evidence="2">
    <location>
        <begin position="68"/>
        <end position="157"/>
    </location>
</feature>
<evidence type="ECO:0000259" key="2">
    <source>
        <dbReference type="Pfam" id="PF13837"/>
    </source>
</evidence>
<name>A0ABD1EIT9_HYPHA</name>